<dbReference type="Gene3D" id="2.170.130.10">
    <property type="entry name" value="TonB-dependent receptor, plug domain"/>
    <property type="match status" value="1"/>
</dbReference>
<organism evidence="12 13">
    <name type="scientific">Thalassolituus maritimus</name>
    <dbReference type="NCBI Taxonomy" id="484498"/>
    <lineage>
        <taxon>Bacteria</taxon>
        <taxon>Pseudomonadati</taxon>
        <taxon>Pseudomonadota</taxon>
        <taxon>Gammaproteobacteria</taxon>
        <taxon>Oceanospirillales</taxon>
        <taxon>Oceanospirillaceae</taxon>
        <taxon>Thalassolituus</taxon>
    </lineage>
</organism>
<dbReference type="STRING" id="484498.SAMN05421686_10341"/>
<evidence type="ECO:0000256" key="7">
    <source>
        <dbReference type="ARBA" id="ARBA00023237"/>
    </source>
</evidence>
<evidence type="ECO:0000256" key="5">
    <source>
        <dbReference type="ARBA" id="ARBA00023077"/>
    </source>
</evidence>
<keyword evidence="6 8" id="KW-0472">Membrane</keyword>
<dbReference type="GO" id="GO:0015344">
    <property type="term" value="F:siderophore uptake transmembrane transporter activity"/>
    <property type="evidence" value="ECO:0007669"/>
    <property type="project" value="TreeGrafter"/>
</dbReference>
<evidence type="ECO:0000256" key="3">
    <source>
        <dbReference type="ARBA" id="ARBA00022452"/>
    </source>
</evidence>
<dbReference type="OrthoDB" id="8670144at2"/>
<dbReference type="AlphaFoldDB" id="A0A1N7KR50"/>
<dbReference type="Pfam" id="PF00593">
    <property type="entry name" value="TonB_dep_Rec_b-barrel"/>
    <property type="match status" value="1"/>
</dbReference>
<dbReference type="InterPro" id="IPR037066">
    <property type="entry name" value="Plug_dom_sf"/>
</dbReference>
<keyword evidence="5 9" id="KW-0798">TonB box</keyword>
<proteinExistence type="inferred from homology"/>
<dbReference type="InterPro" id="IPR036942">
    <property type="entry name" value="Beta-barrel_TonB_sf"/>
</dbReference>
<dbReference type="SUPFAM" id="SSF56935">
    <property type="entry name" value="Porins"/>
    <property type="match status" value="1"/>
</dbReference>
<dbReference type="PANTHER" id="PTHR30069">
    <property type="entry name" value="TONB-DEPENDENT OUTER MEMBRANE RECEPTOR"/>
    <property type="match status" value="1"/>
</dbReference>
<dbReference type="GO" id="GO:0009279">
    <property type="term" value="C:cell outer membrane"/>
    <property type="evidence" value="ECO:0007669"/>
    <property type="project" value="UniProtKB-SubCell"/>
</dbReference>
<name>A0A1N7KR50_9GAMM</name>
<evidence type="ECO:0000259" key="10">
    <source>
        <dbReference type="Pfam" id="PF00593"/>
    </source>
</evidence>
<sequence>MRSLSAATLIVLAGTSQAEDVSLDDMVVSGSRAEERVASMPASVNILDQKAIEEGLKVSPEIQQLLSVQVPGFSPSKASTSNSGFKLRGRNALILIDGVPQSTPLRNGALGLRTIDAAAIERIEVIKGSSSLYGHGASGGLVNYITKQADPDSEFSGDVGISTRFSAVEFEDSLSKRIDSTVSGTLGQFSYLVSGAYDSYGEQKDSDGDTMGLVYGLSDLTTQNLLTKLGWEFDDQQRIHLTYNYFDSQQDTNLIDEPGSYATGEKTIAVDNDTGEARPGDPQGPNDNYNLMVKYSHDEVLPGTSFSIDAYKQRIENVFFFSTRLANPDEGYDGGQSVILSEKQGLRTDLSSVFSFGDFDNRITYGVDYVEDVSSQPLVDGRIWVPEMDMDNTAAYVQNNLNWNDNWMFKAGIRQQRTEIQVDDYDTLRLCRSEDTCSEAFAVEGGTLKYNLTTYNLGVRYTAMPEFSPFFNYSEGYDISDLGRLLRSATVTSLSQVETEASKVKHYEIGASSDVNNLHLEVAIYRSTSTLGTSTVEDPNTGIYLPVREPQEIYGVEILADYQFNSGLLLGATYSHIRGENPDTNDPLSNRFISPDKLTAYVNWPVSYNVTVNADITHIGERDEFDAQEDGTYSNYEGPISGYQVANARVTYQPGDWQVYAGVENLFNEDYFPVASQSLTTNASYYTEGPGRTIVLGSRLQF</sequence>
<dbReference type="PROSITE" id="PS52016">
    <property type="entry name" value="TONB_DEPENDENT_REC_3"/>
    <property type="match status" value="1"/>
</dbReference>
<accession>A0A1N7KR50</accession>
<keyword evidence="13" id="KW-1185">Reference proteome</keyword>
<comment type="subcellular location">
    <subcellularLocation>
        <location evidence="1 8">Cell outer membrane</location>
        <topology evidence="1 8">Multi-pass membrane protein</topology>
    </subcellularLocation>
</comment>
<dbReference type="CDD" id="cd01347">
    <property type="entry name" value="ligand_gated_channel"/>
    <property type="match status" value="1"/>
</dbReference>
<feature type="domain" description="TonB-dependent receptor-like beta-barrel" evidence="10">
    <location>
        <begin position="231"/>
        <end position="666"/>
    </location>
</feature>
<feature type="domain" description="TonB-dependent receptor plug" evidence="11">
    <location>
        <begin position="38"/>
        <end position="140"/>
    </location>
</feature>
<evidence type="ECO:0000256" key="4">
    <source>
        <dbReference type="ARBA" id="ARBA00022692"/>
    </source>
</evidence>
<dbReference type="RefSeq" id="WP_076514596.1">
    <property type="nucleotide sequence ID" value="NZ_FTOH01000003.1"/>
</dbReference>
<evidence type="ECO:0000256" key="6">
    <source>
        <dbReference type="ARBA" id="ARBA00023136"/>
    </source>
</evidence>
<protein>
    <submittedName>
        <fullName evidence="12">Iron complex outermembrane recepter protein</fullName>
    </submittedName>
</protein>
<keyword evidence="3 8" id="KW-1134">Transmembrane beta strand</keyword>
<dbReference type="Gene3D" id="2.40.170.20">
    <property type="entry name" value="TonB-dependent receptor, beta-barrel domain"/>
    <property type="match status" value="1"/>
</dbReference>
<dbReference type="EMBL" id="FTOH01000003">
    <property type="protein sequence ID" value="SIS63890.1"/>
    <property type="molecule type" value="Genomic_DNA"/>
</dbReference>
<evidence type="ECO:0000256" key="2">
    <source>
        <dbReference type="ARBA" id="ARBA00022448"/>
    </source>
</evidence>
<evidence type="ECO:0000313" key="13">
    <source>
        <dbReference type="Proteomes" id="UP000185639"/>
    </source>
</evidence>
<dbReference type="InterPro" id="IPR039426">
    <property type="entry name" value="TonB-dep_rcpt-like"/>
</dbReference>
<keyword evidence="4 8" id="KW-0812">Transmembrane</keyword>
<dbReference type="InterPro" id="IPR012910">
    <property type="entry name" value="Plug_dom"/>
</dbReference>
<keyword evidence="7 8" id="KW-0998">Cell outer membrane</keyword>
<evidence type="ECO:0000256" key="8">
    <source>
        <dbReference type="PROSITE-ProRule" id="PRU01360"/>
    </source>
</evidence>
<dbReference type="Proteomes" id="UP000185639">
    <property type="component" value="Unassembled WGS sequence"/>
</dbReference>
<evidence type="ECO:0000256" key="9">
    <source>
        <dbReference type="RuleBase" id="RU003357"/>
    </source>
</evidence>
<comment type="similarity">
    <text evidence="8 9">Belongs to the TonB-dependent receptor family.</text>
</comment>
<dbReference type="PANTHER" id="PTHR30069:SF42">
    <property type="entry name" value="FERRIC AEROBACTIN RECEPTOR"/>
    <property type="match status" value="1"/>
</dbReference>
<keyword evidence="2 8" id="KW-0813">Transport</keyword>
<reference evidence="13" key="1">
    <citation type="submission" date="2017-01" db="EMBL/GenBank/DDBJ databases">
        <authorList>
            <person name="Varghese N."/>
            <person name="Submissions S."/>
        </authorList>
    </citation>
    <scope>NUCLEOTIDE SEQUENCE [LARGE SCALE GENOMIC DNA]</scope>
    <source>
        <strain evidence="13">DSM 24913</strain>
    </source>
</reference>
<evidence type="ECO:0000256" key="1">
    <source>
        <dbReference type="ARBA" id="ARBA00004571"/>
    </source>
</evidence>
<dbReference type="InterPro" id="IPR000531">
    <property type="entry name" value="Beta-barrel_TonB"/>
</dbReference>
<evidence type="ECO:0000259" key="11">
    <source>
        <dbReference type="Pfam" id="PF07715"/>
    </source>
</evidence>
<dbReference type="Pfam" id="PF07715">
    <property type="entry name" value="Plug"/>
    <property type="match status" value="1"/>
</dbReference>
<evidence type="ECO:0000313" key="12">
    <source>
        <dbReference type="EMBL" id="SIS63890.1"/>
    </source>
</evidence>
<gene>
    <name evidence="12" type="ORF">SAMN05421686_10341</name>
</gene>
<dbReference type="GO" id="GO:0044718">
    <property type="term" value="P:siderophore transmembrane transport"/>
    <property type="evidence" value="ECO:0007669"/>
    <property type="project" value="TreeGrafter"/>
</dbReference>